<dbReference type="Proteomes" id="UP000215914">
    <property type="component" value="Unassembled WGS sequence"/>
</dbReference>
<evidence type="ECO:0000313" key="1">
    <source>
        <dbReference type="EMBL" id="KAF5821510.1"/>
    </source>
</evidence>
<sequence length="523" mass="59419">MYSLKMEVAKVSMLNDLNTFSNNYSIRVKIVSISKKMMNNNKNEIYRLDMIFMDEMVRYIVLDECLLITKPSLATNKSSAKYTKRNDKISLYFYTSVEKCFDWSGPKYRFNFVNLKDVVKNKFEVNTVIDWIGYVDVCFNLEDTSKKDGSKGKRLNLRLEDIEGQKCPVTLWDGFAIDMFAYMNDKKREKYVVILCHFGMVNLYKGKRGVANGFELSRLFIDTDIKEIFSFRNRYVEKISASSSSNDHVGSIVISSTKKVLVVGTITAICTDKLWYYNGCNHCKSGVEERFVTKENPDGLSDVYHEKSLVCTNDKCEGVDIYSIPRFKIPIRVQDSSSTVSLTLFDFEAYKILQKTAKELVSIQDQVVNSGEIPNSYPEIFDTLIGKRYAFIISVKDYNIEHQVENCGISMATNDDEILSVLCAKFNLNQSESLDVPDSCSLSTPVDLMKDEMSYCGDNVTPASHAVVGTENPSSDETKRNIREVFDVDDALGCSSTKRRISDELSQDEDAGVSTLLIPKIEK</sequence>
<comment type="caution">
    <text evidence="1">The sequence shown here is derived from an EMBL/GenBank/DDBJ whole genome shotgun (WGS) entry which is preliminary data.</text>
</comment>
<dbReference type="CDD" id="cd04481">
    <property type="entry name" value="RPA1_DBD_B_like"/>
    <property type="match status" value="1"/>
</dbReference>
<dbReference type="PANTHER" id="PTHR47165:SF4">
    <property type="entry name" value="OS03G0429900 PROTEIN"/>
    <property type="match status" value="1"/>
</dbReference>
<accession>A0A9K3P300</accession>
<reference evidence="1" key="1">
    <citation type="journal article" date="2017" name="Nature">
        <title>The sunflower genome provides insights into oil metabolism, flowering and Asterid evolution.</title>
        <authorList>
            <person name="Badouin H."/>
            <person name="Gouzy J."/>
            <person name="Grassa C.J."/>
            <person name="Murat F."/>
            <person name="Staton S.E."/>
            <person name="Cottret L."/>
            <person name="Lelandais-Briere C."/>
            <person name="Owens G.L."/>
            <person name="Carrere S."/>
            <person name="Mayjonade B."/>
            <person name="Legrand L."/>
            <person name="Gill N."/>
            <person name="Kane N.C."/>
            <person name="Bowers J.E."/>
            <person name="Hubner S."/>
            <person name="Bellec A."/>
            <person name="Berard A."/>
            <person name="Berges H."/>
            <person name="Blanchet N."/>
            <person name="Boniface M.C."/>
            <person name="Brunel D."/>
            <person name="Catrice O."/>
            <person name="Chaidir N."/>
            <person name="Claudel C."/>
            <person name="Donnadieu C."/>
            <person name="Faraut T."/>
            <person name="Fievet G."/>
            <person name="Helmstetter N."/>
            <person name="King M."/>
            <person name="Knapp S.J."/>
            <person name="Lai Z."/>
            <person name="Le Paslier M.C."/>
            <person name="Lippi Y."/>
            <person name="Lorenzon L."/>
            <person name="Mandel J.R."/>
            <person name="Marage G."/>
            <person name="Marchand G."/>
            <person name="Marquand E."/>
            <person name="Bret-Mestries E."/>
            <person name="Morien E."/>
            <person name="Nambeesan S."/>
            <person name="Nguyen T."/>
            <person name="Pegot-Espagnet P."/>
            <person name="Pouilly N."/>
            <person name="Raftis F."/>
            <person name="Sallet E."/>
            <person name="Schiex T."/>
            <person name="Thomas J."/>
            <person name="Vandecasteele C."/>
            <person name="Vares D."/>
            <person name="Vear F."/>
            <person name="Vautrin S."/>
            <person name="Crespi M."/>
            <person name="Mangin B."/>
            <person name="Burke J.M."/>
            <person name="Salse J."/>
            <person name="Munos S."/>
            <person name="Vincourt P."/>
            <person name="Rieseberg L.H."/>
            <person name="Langlade N.B."/>
        </authorList>
    </citation>
    <scope>NUCLEOTIDE SEQUENCE</scope>
    <source>
        <tissue evidence="1">Leaves</tissue>
    </source>
</reference>
<evidence type="ECO:0000313" key="2">
    <source>
        <dbReference type="Proteomes" id="UP000215914"/>
    </source>
</evidence>
<gene>
    <name evidence="1" type="ORF">HanXRQr2_Chr01g0014841</name>
</gene>
<organism evidence="1 2">
    <name type="scientific">Helianthus annuus</name>
    <name type="common">Common sunflower</name>
    <dbReference type="NCBI Taxonomy" id="4232"/>
    <lineage>
        <taxon>Eukaryota</taxon>
        <taxon>Viridiplantae</taxon>
        <taxon>Streptophyta</taxon>
        <taxon>Embryophyta</taxon>
        <taxon>Tracheophyta</taxon>
        <taxon>Spermatophyta</taxon>
        <taxon>Magnoliopsida</taxon>
        <taxon>eudicotyledons</taxon>
        <taxon>Gunneridae</taxon>
        <taxon>Pentapetalae</taxon>
        <taxon>asterids</taxon>
        <taxon>campanulids</taxon>
        <taxon>Asterales</taxon>
        <taxon>Asteraceae</taxon>
        <taxon>Asteroideae</taxon>
        <taxon>Heliantheae alliance</taxon>
        <taxon>Heliantheae</taxon>
        <taxon>Helianthus</taxon>
    </lineage>
</organism>
<proteinExistence type="predicted"/>
<dbReference type="EMBL" id="MNCJ02000316">
    <property type="protein sequence ID" value="KAF5821510.1"/>
    <property type="molecule type" value="Genomic_DNA"/>
</dbReference>
<dbReference type="PANTHER" id="PTHR47165">
    <property type="entry name" value="OS03G0429900 PROTEIN"/>
    <property type="match status" value="1"/>
</dbReference>
<dbReference type="AlphaFoldDB" id="A0A9K3P300"/>
<protein>
    <submittedName>
        <fullName evidence="1">Nucleic acid-binding, replication factor A</fullName>
    </submittedName>
</protein>
<dbReference type="Gramene" id="mRNA:HanXRQr2_Chr01g0014841">
    <property type="protein sequence ID" value="mRNA:HanXRQr2_Chr01g0014841"/>
    <property type="gene ID" value="HanXRQr2_Chr01g0014841"/>
</dbReference>
<dbReference type="InterPro" id="IPR012340">
    <property type="entry name" value="NA-bd_OB-fold"/>
</dbReference>
<dbReference type="Gene3D" id="2.40.50.140">
    <property type="entry name" value="Nucleic acid-binding proteins"/>
    <property type="match status" value="2"/>
</dbReference>
<name>A0A9K3P300_HELAN</name>
<dbReference type="SUPFAM" id="SSF50249">
    <property type="entry name" value="Nucleic acid-binding proteins"/>
    <property type="match status" value="3"/>
</dbReference>
<keyword evidence="2" id="KW-1185">Reference proteome</keyword>
<reference evidence="1" key="2">
    <citation type="submission" date="2020-06" db="EMBL/GenBank/DDBJ databases">
        <title>Helianthus annuus Genome sequencing and assembly Release 2.</title>
        <authorList>
            <person name="Gouzy J."/>
            <person name="Langlade N."/>
            <person name="Munos S."/>
        </authorList>
    </citation>
    <scope>NUCLEOTIDE SEQUENCE</scope>
    <source>
        <tissue evidence="1">Leaves</tissue>
    </source>
</reference>